<dbReference type="GeneID" id="301329358"/>
<dbReference type="EMBL" id="CP114203">
    <property type="protein sequence ID" value="WAU09418.1"/>
    <property type="molecule type" value="Genomic_DNA"/>
</dbReference>
<feature type="region of interest" description="Disordered" evidence="1">
    <location>
        <begin position="7"/>
        <end position="35"/>
    </location>
</feature>
<name>A0ABY7JDJ7_STRNI</name>
<sequence length="122" mass="13147">MCVRRARGCRRRGRLPLPNPPGRGPQIRPRKRRRTDLIQQGLLRRDVATATEAAAALGGLWLSSGPSAPWHTPGQAGVTVRAYADLRRAPLPAAIDPGTGLNHGDERSSRSSAGLVSPPRYD</sequence>
<gene>
    <name evidence="2" type="ORF">STRNI_000140</name>
</gene>
<dbReference type="InterPro" id="IPR045775">
    <property type="entry name" value="DUF6207"/>
</dbReference>
<reference evidence="2 3" key="1">
    <citation type="submission" date="2022-12" db="EMBL/GenBank/DDBJ databases">
        <authorList>
            <person name="Ruckert C."/>
            <person name="Busche T."/>
            <person name="Kalinowski J."/>
            <person name="Wittmann C."/>
        </authorList>
    </citation>
    <scope>NUCLEOTIDE SEQUENCE [LARGE SCALE GENOMIC DNA]</scope>
    <source>
        <strain evidence="2 3">DSM 40276</strain>
    </source>
</reference>
<accession>A0ABY7JDJ7</accession>
<dbReference type="Proteomes" id="UP001210169">
    <property type="component" value="Chromosome"/>
</dbReference>
<evidence type="ECO:0000313" key="3">
    <source>
        <dbReference type="Proteomes" id="UP001210169"/>
    </source>
</evidence>
<dbReference type="RefSeq" id="WP_266449618.1">
    <property type="nucleotide sequence ID" value="NZ_CP114203.1"/>
</dbReference>
<evidence type="ECO:0000256" key="1">
    <source>
        <dbReference type="SAM" id="MobiDB-lite"/>
    </source>
</evidence>
<protein>
    <submittedName>
        <fullName evidence="2">DUF6207 family protein</fullName>
    </submittedName>
</protein>
<feature type="region of interest" description="Disordered" evidence="1">
    <location>
        <begin position="92"/>
        <end position="122"/>
    </location>
</feature>
<evidence type="ECO:0000313" key="2">
    <source>
        <dbReference type="EMBL" id="WAU09418.1"/>
    </source>
</evidence>
<keyword evidence="3" id="KW-1185">Reference proteome</keyword>
<organism evidence="2 3">
    <name type="scientific">Streptomyces nigrescens</name>
    <dbReference type="NCBI Taxonomy" id="1920"/>
    <lineage>
        <taxon>Bacteria</taxon>
        <taxon>Bacillati</taxon>
        <taxon>Actinomycetota</taxon>
        <taxon>Actinomycetes</taxon>
        <taxon>Kitasatosporales</taxon>
        <taxon>Streptomycetaceae</taxon>
        <taxon>Streptomyces</taxon>
    </lineage>
</organism>
<proteinExistence type="predicted"/>
<dbReference type="Pfam" id="PF19711">
    <property type="entry name" value="DUF6207"/>
    <property type="match status" value="1"/>
</dbReference>